<organism evidence="1 2">
    <name type="scientific">Chlorella ohadii</name>
    <dbReference type="NCBI Taxonomy" id="2649997"/>
    <lineage>
        <taxon>Eukaryota</taxon>
        <taxon>Viridiplantae</taxon>
        <taxon>Chlorophyta</taxon>
        <taxon>core chlorophytes</taxon>
        <taxon>Trebouxiophyceae</taxon>
        <taxon>Chlorellales</taxon>
        <taxon>Chlorellaceae</taxon>
        <taxon>Chlorella clade</taxon>
        <taxon>Chlorella</taxon>
    </lineage>
</organism>
<evidence type="ECO:0000313" key="2">
    <source>
        <dbReference type="Proteomes" id="UP001205105"/>
    </source>
</evidence>
<dbReference type="Proteomes" id="UP001205105">
    <property type="component" value="Unassembled WGS sequence"/>
</dbReference>
<evidence type="ECO:0000313" key="1">
    <source>
        <dbReference type="EMBL" id="KAI7845589.1"/>
    </source>
</evidence>
<dbReference type="EMBL" id="JADXDR010000015">
    <property type="protein sequence ID" value="KAI7845589.1"/>
    <property type="molecule type" value="Genomic_DNA"/>
</dbReference>
<name>A0AAD5E0B8_9CHLO</name>
<comment type="caution">
    <text evidence="1">The sequence shown here is derived from an EMBL/GenBank/DDBJ whole genome shotgun (WGS) entry which is preliminary data.</text>
</comment>
<proteinExistence type="predicted"/>
<dbReference type="AlphaFoldDB" id="A0AAD5E0B8"/>
<keyword evidence="2" id="KW-1185">Reference proteome</keyword>
<reference evidence="1" key="1">
    <citation type="submission" date="2020-11" db="EMBL/GenBank/DDBJ databases">
        <title>Chlorella ohadii genome sequencing and assembly.</title>
        <authorList>
            <person name="Murik O."/>
            <person name="Treves H."/>
            <person name="Kedem I."/>
            <person name="Shotland Y."/>
            <person name="Kaplan A."/>
        </authorList>
    </citation>
    <scope>NUCLEOTIDE SEQUENCE</scope>
    <source>
        <strain evidence="1">1</strain>
    </source>
</reference>
<protein>
    <submittedName>
        <fullName evidence="1">Uncharacterized protein</fullName>
    </submittedName>
</protein>
<sequence>MRTFGSALPGGTCLLSHDAKKSAGARMVTIVSGSAVNWTCGYLAPGGSSGPPQNPTGGTGSGATTDLVTYLPIEFSDCAATCQKAGLTALDLNTAGAAACRVKVEGDNSTADVFFGTKVSTSPNCDYNAGPGEGGQYSDKFECVCIKDAARVQWKGACTDPAKPAANLPNLCRISASKDDTSNWAAGYIFSDTCLIPERSWGGLGASTPPITQVTGGGDGEGMDDANMGRQAHKLQVLCIV</sequence>
<gene>
    <name evidence="1" type="ORF">COHA_000876</name>
</gene>
<accession>A0AAD5E0B8</accession>